<dbReference type="EMBL" id="KK852667">
    <property type="protein sequence ID" value="KDR18918.1"/>
    <property type="molecule type" value="Genomic_DNA"/>
</dbReference>
<evidence type="ECO:0000313" key="1">
    <source>
        <dbReference type="EMBL" id="KDR18918.1"/>
    </source>
</evidence>
<sequence>MKLNISKTTVIPFSRKTTTLIFDYKLFQSSITRTDTIKDLGIFFDSKLQFHNHVDHIFSHCIKLLGLVRTLTFSFSSLDCLYMLYVTLVRSKLEYASVVWNSITTTDANKLERIQQKFAALC</sequence>
<keyword evidence="2" id="KW-1185">Reference proteome</keyword>
<evidence type="ECO:0000313" key="2">
    <source>
        <dbReference type="Proteomes" id="UP000027135"/>
    </source>
</evidence>
<dbReference type="PANTHER" id="PTHR33332">
    <property type="entry name" value="REVERSE TRANSCRIPTASE DOMAIN-CONTAINING PROTEIN"/>
    <property type="match status" value="1"/>
</dbReference>
<protein>
    <recommendedName>
        <fullName evidence="3">RNA-directed DNA polymerase from mobile element jockey</fullName>
    </recommendedName>
</protein>
<organism evidence="1 2">
    <name type="scientific">Zootermopsis nevadensis</name>
    <name type="common">Dampwood termite</name>
    <dbReference type="NCBI Taxonomy" id="136037"/>
    <lineage>
        <taxon>Eukaryota</taxon>
        <taxon>Metazoa</taxon>
        <taxon>Ecdysozoa</taxon>
        <taxon>Arthropoda</taxon>
        <taxon>Hexapoda</taxon>
        <taxon>Insecta</taxon>
        <taxon>Pterygota</taxon>
        <taxon>Neoptera</taxon>
        <taxon>Polyneoptera</taxon>
        <taxon>Dictyoptera</taxon>
        <taxon>Blattodea</taxon>
        <taxon>Blattoidea</taxon>
        <taxon>Termitoidae</taxon>
        <taxon>Termopsidae</taxon>
        <taxon>Zootermopsis</taxon>
    </lineage>
</organism>
<dbReference type="AlphaFoldDB" id="A0A067RFH7"/>
<proteinExistence type="predicted"/>
<name>A0A067RFH7_ZOONE</name>
<dbReference type="OMA" id="IFSHCIK"/>
<dbReference type="InParanoid" id="A0A067RFH7"/>
<dbReference type="eggNOG" id="KOG1075">
    <property type="taxonomic scope" value="Eukaryota"/>
</dbReference>
<accession>A0A067RFH7</accession>
<reference evidence="1 2" key="1">
    <citation type="journal article" date="2014" name="Nat. Commun.">
        <title>Molecular traces of alternative social organization in a termite genome.</title>
        <authorList>
            <person name="Terrapon N."/>
            <person name="Li C."/>
            <person name="Robertson H.M."/>
            <person name="Ji L."/>
            <person name="Meng X."/>
            <person name="Booth W."/>
            <person name="Chen Z."/>
            <person name="Childers C.P."/>
            <person name="Glastad K.M."/>
            <person name="Gokhale K."/>
            <person name="Gowin J."/>
            <person name="Gronenberg W."/>
            <person name="Hermansen R.A."/>
            <person name="Hu H."/>
            <person name="Hunt B.G."/>
            <person name="Huylmans A.K."/>
            <person name="Khalil S.M."/>
            <person name="Mitchell R.D."/>
            <person name="Munoz-Torres M.C."/>
            <person name="Mustard J.A."/>
            <person name="Pan H."/>
            <person name="Reese J.T."/>
            <person name="Scharf M.E."/>
            <person name="Sun F."/>
            <person name="Vogel H."/>
            <person name="Xiao J."/>
            <person name="Yang W."/>
            <person name="Yang Z."/>
            <person name="Yang Z."/>
            <person name="Zhou J."/>
            <person name="Zhu J."/>
            <person name="Brent C.S."/>
            <person name="Elsik C.G."/>
            <person name="Goodisman M.A."/>
            <person name="Liberles D.A."/>
            <person name="Roe R.M."/>
            <person name="Vargo E.L."/>
            <person name="Vilcinskas A."/>
            <person name="Wang J."/>
            <person name="Bornberg-Bauer E."/>
            <person name="Korb J."/>
            <person name="Zhang G."/>
            <person name="Liebig J."/>
        </authorList>
    </citation>
    <scope>NUCLEOTIDE SEQUENCE [LARGE SCALE GENOMIC DNA]</scope>
    <source>
        <tissue evidence="1">Whole organism</tissue>
    </source>
</reference>
<dbReference type="Proteomes" id="UP000027135">
    <property type="component" value="Unassembled WGS sequence"/>
</dbReference>
<gene>
    <name evidence="1" type="ORF">L798_06656</name>
</gene>
<evidence type="ECO:0008006" key="3">
    <source>
        <dbReference type="Google" id="ProtNLM"/>
    </source>
</evidence>